<dbReference type="PANTHER" id="PTHR33840:SF1">
    <property type="entry name" value="TLE1 PHOSPHOLIPASE DOMAIN-CONTAINING PROTEIN"/>
    <property type="match status" value="1"/>
</dbReference>
<dbReference type="SUPFAM" id="SSF53474">
    <property type="entry name" value="alpha/beta-Hydrolases"/>
    <property type="match status" value="1"/>
</dbReference>
<dbReference type="EMBL" id="LR633967">
    <property type="protein sequence ID" value="VUX55643.1"/>
    <property type="molecule type" value="Genomic_DNA"/>
</dbReference>
<sequence>MGPTTNSVEKKKKPGKNIIICCDGTGNEYNAYHNTNVVLVFESIVRDGRQIAFYDPGVGTFDALGRTMGKKLGTALGLGFGWGLQQNIEDPYRYLMDRYHTGDADTEPDRVFIFGFSRGAFTARALAGMLFKVGLLQKGSKNLIPYASKIYNGRIMISPSDSPARKKKKEAANRENEATAKGFKTTYCHPCHPYFIGVWDTVASLGYIRRKKFFDDRLHPQVRYAYQAVSIDEKRRMFPISLWDENDIDRERQTMKQVWFAGVHSDVGGWYQERGLSNVALRWMLQQAKNAGMVLKDGWDQTLEPHQLAPDELGMRSRDQEAEHESWNKYWRVLPRVKRQFPENPLLHQSVFDRMADDRNDYVPWQDLPDFHRVEPW</sequence>
<dbReference type="InterPro" id="IPR029058">
    <property type="entry name" value="AB_hydrolase_fold"/>
</dbReference>
<dbReference type="InterPro" id="IPR018712">
    <property type="entry name" value="Tle1-like_cat"/>
</dbReference>
<name>A0A7D9D1P2_9GAMM</name>
<gene>
    <name evidence="2" type="ORF">JTBM06_V1_60037</name>
</gene>
<organism evidence="2">
    <name type="scientific">uncultured Woeseiaceae bacterium</name>
    <dbReference type="NCBI Taxonomy" id="1983305"/>
    <lineage>
        <taxon>Bacteria</taxon>
        <taxon>Pseudomonadati</taxon>
        <taxon>Pseudomonadota</taxon>
        <taxon>Gammaproteobacteria</taxon>
        <taxon>Woeseiales</taxon>
        <taxon>Woeseiaceae</taxon>
        <taxon>environmental samples</taxon>
    </lineage>
</organism>
<feature type="domain" description="T6SS Phospholipase effector Tle1-like catalytic" evidence="1">
    <location>
        <begin position="16"/>
        <end position="287"/>
    </location>
</feature>
<dbReference type="PANTHER" id="PTHR33840">
    <property type="match status" value="1"/>
</dbReference>
<accession>A0A7D9D1P2</accession>
<dbReference type="Pfam" id="PF09994">
    <property type="entry name" value="T6SS_Tle1-like_cat"/>
    <property type="match status" value="1"/>
</dbReference>
<dbReference type="Gene3D" id="3.40.50.1820">
    <property type="entry name" value="alpha/beta hydrolase"/>
    <property type="match status" value="1"/>
</dbReference>
<evidence type="ECO:0000259" key="1">
    <source>
        <dbReference type="Pfam" id="PF09994"/>
    </source>
</evidence>
<reference evidence="2" key="1">
    <citation type="submission" date="2019-07" db="EMBL/GenBank/DDBJ databases">
        <authorList>
            <person name="Weber M."/>
            <person name="Kostadinov I."/>
            <person name="Kostadinov D I."/>
        </authorList>
    </citation>
    <scope>NUCLEOTIDE SEQUENCE</scope>
    <source>
        <strain evidence="2">Gfbio:sag-sample-m06:053724c1-46a9-4a36-b237-ea2bf867836b</strain>
    </source>
</reference>
<dbReference type="AlphaFoldDB" id="A0A7D9D1P2"/>
<evidence type="ECO:0000313" key="2">
    <source>
        <dbReference type="EMBL" id="VUX55643.1"/>
    </source>
</evidence>
<proteinExistence type="predicted"/>
<protein>
    <recommendedName>
        <fullName evidence="1">T6SS Phospholipase effector Tle1-like catalytic domain-containing protein</fullName>
    </recommendedName>
</protein>